<feature type="compositionally biased region" description="Polar residues" evidence="1">
    <location>
        <begin position="105"/>
        <end position="115"/>
    </location>
</feature>
<feature type="compositionally biased region" description="Basic and acidic residues" evidence="1">
    <location>
        <begin position="536"/>
        <end position="556"/>
    </location>
</feature>
<feature type="compositionally biased region" description="Basic and acidic residues" evidence="1">
    <location>
        <begin position="350"/>
        <end position="359"/>
    </location>
</feature>
<feature type="region of interest" description="Disordered" evidence="1">
    <location>
        <begin position="1522"/>
        <end position="1557"/>
    </location>
</feature>
<feature type="compositionally biased region" description="Basic residues" evidence="1">
    <location>
        <begin position="936"/>
        <end position="946"/>
    </location>
</feature>
<feature type="compositionally biased region" description="Polar residues" evidence="1">
    <location>
        <begin position="897"/>
        <end position="907"/>
    </location>
</feature>
<feature type="compositionally biased region" description="Basic and acidic residues" evidence="1">
    <location>
        <begin position="1175"/>
        <end position="1191"/>
    </location>
</feature>
<feature type="region of interest" description="Disordered" evidence="1">
    <location>
        <begin position="1993"/>
        <end position="2028"/>
    </location>
</feature>
<feature type="compositionally biased region" description="Acidic residues" evidence="1">
    <location>
        <begin position="634"/>
        <end position="646"/>
    </location>
</feature>
<dbReference type="EMBL" id="GEZM01051383">
    <property type="protein sequence ID" value="JAV74991.1"/>
    <property type="molecule type" value="Transcribed_RNA"/>
</dbReference>
<protein>
    <submittedName>
        <fullName evidence="3">Uncharacterized protein</fullName>
    </submittedName>
</protein>
<evidence type="ECO:0000313" key="3">
    <source>
        <dbReference type="EMBL" id="JAV74991.1"/>
    </source>
</evidence>
<organism evidence="3">
    <name type="scientific">Photinus pyralis</name>
    <name type="common">Common eastern firefly</name>
    <name type="synonym">Lampyris pyralis</name>
    <dbReference type="NCBI Taxonomy" id="7054"/>
    <lineage>
        <taxon>Eukaryota</taxon>
        <taxon>Metazoa</taxon>
        <taxon>Ecdysozoa</taxon>
        <taxon>Arthropoda</taxon>
        <taxon>Hexapoda</taxon>
        <taxon>Insecta</taxon>
        <taxon>Pterygota</taxon>
        <taxon>Neoptera</taxon>
        <taxon>Endopterygota</taxon>
        <taxon>Coleoptera</taxon>
        <taxon>Polyphaga</taxon>
        <taxon>Elateriformia</taxon>
        <taxon>Elateroidea</taxon>
        <taxon>Lampyridae</taxon>
        <taxon>Lampyrinae</taxon>
        <taxon>Photinus</taxon>
    </lineage>
</organism>
<feature type="region of interest" description="Disordered" evidence="1">
    <location>
        <begin position="1669"/>
        <end position="1705"/>
    </location>
</feature>
<feature type="region of interest" description="Disordered" evidence="1">
    <location>
        <begin position="776"/>
        <end position="964"/>
    </location>
</feature>
<feature type="compositionally biased region" description="Basic and acidic residues" evidence="1">
    <location>
        <begin position="201"/>
        <end position="213"/>
    </location>
</feature>
<feature type="compositionally biased region" description="Basic residues" evidence="1">
    <location>
        <begin position="1605"/>
        <end position="1614"/>
    </location>
</feature>
<accession>A0A1Y1LPX1</accession>
<feature type="compositionally biased region" description="Low complexity" evidence="1">
    <location>
        <begin position="1417"/>
        <end position="1427"/>
    </location>
</feature>
<proteinExistence type="predicted"/>
<feature type="compositionally biased region" description="Basic and acidic residues" evidence="1">
    <location>
        <begin position="1004"/>
        <end position="1013"/>
    </location>
</feature>
<feature type="compositionally biased region" description="Basic residues" evidence="1">
    <location>
        <begin position="912"/>
        <end position="923"/>
    </location>
</feature>
<feature type="region of interest" description="Disordered" evidence="1">
    <location>
        <begin position="350"/>
        <end position="576"/>
    </location>
</feature>
<keyword evidence="2" id="KW-0472">Membrane</keyword>
<feature type="compositionally biased region" description="Basic and acidic residues" evidence="1">
    <location>
        <begin position="1688"/>
        <end position="1705"/>
    </location>
</feature>
<feature type="region of interest" description="Disordered" evidence="1">
    <location>
        <begin position="85"/>
        <end position="147"/>
    </location>
</feature>
<feature type="compositionally biased region" description="Polar residues" evidence="1">
    <location>
        <begin position="1638"/>
        <end position="1649"/>
    </location>
</feature>
<feature type="region of interest" description="Disordered" evidence="1">
    <location>
        <begin position="631"/>
        <end position="650"/>
    </location>
</feature>
<feature type="region of interest" description="Disordered" evidence="1">
    <location>
        <begin position="1004"/>
        <end position="1118"/>
    </location>
</feature>
<feature type="compositionally biased region" description="Basic and acidic residues" evidence="1">
    <location>
        <begin position="808"/>
        <end position="861"/>
    </location>
</feature>
<feature type="region of interest" description="Disordered" evidence="1">
    <location>
        <begin position="171"/>
        <end position="231"/>
    </location>
</feature>
<sequence>MEEIDRVSNNASPDIPKVPIKTYHWEDVRRSRRRGAYPWTHLTKPPFDEEVDPDEYTMDAFRRSRSTSTLGKSETQEVTDVEMIQKSEHELHTDDEHLEDKENMSDTNLQKASVSTDRDTLDVPVSAVNGNRARSEEPYKKRRLSVDSSYSRISLPKLRIMDRLKTAKSRLKVPKFSKRARSEESALQETKKQKTVTAGAPKKEKMQTIKDESPVYIHIPLKPPPGETDEYSKYECESLKQSPMGSLINVSSPDEKKRKTSLLDLLTQIKLVHDQHVARRASQTSVELTKTIKMKLDSDSDVFIEEVTEEILIEGQGESVPPTVEIEESVSTARSEFEDSMRSDKVTIEEVAEDEKKSVPDVAEDSSVDDNISQCLDKDDKGEVGPSTIKVQEKQTLSDHTPDPERLRKLEATLSKWKKAVPTQGHLELPPKETLPVRARSEEPKRKRRPSIDSSHSRKSLSKLAFMKKLKQAKEKIRLPNFPSFSKFDRKSKPRQEKAEVVQKPEEKSKRSQTAGPEKPVYIHIPLKLPPGESDEFSHLESEAVEETRPIEKTDQEVVEEAETPEPDTPDDNIQLIILTPPSDDEILDSAGPETPCETDQKFFGSLKIEDLKTLAKHAVDTVYPDVKPLETVSEVEDNPEEDPELEEQKGVLQLKHQILVDEEDGLKLSEVAIAMINEELEKEYHQQALGLKSIIKTETSPVLKKKVSFKRKSKTESGEPIYEDVKLNTPDIKAPEASVVGHSVVIPLESFQSMSVDEEKSYLDKQIMKTTSLEDDYNKWSKSNDHEYEPVNPPPEVVSIQGPPVIHDGRRSLERKVSPSPDGHHHDDGKTLSVHELEKNFEDRYFPNKPAKTEGHDDSFAHAPDMVSKTDSLKHSSKASTSSKASSRSKRRNDSLTRSFNDTIRTQAVKIKTKIQGIKRPKITLPSPPKLPTAKFKKPNFKKPNIKLPKLPDRPSINLPSFNFTRKDSKDSWRARQFSTESNVGDSKKKFFDFRTYPRMFDKSKGRDKDVSFENNEPSSTQPNFATVPRVGKVKSGSKWGDVKKETSKAPNVIRIPLHSEDSMDDPSNALFDPNANEEENVQKHVADVPSREYDEEHRDVEFIQDQPEEDDYIPENREEDTFGKELLKRWEHGEFHEGPQAGRYIEDIHNVDYTPPPEQEEQTPQEGSMDITPSKEHSSGSLSEHRQGVLEEIDSDEFFLRKKGISQEDIEVGKYLSSEIREAFRKPILPQSNSEDREYDMELSDQSEPVREPPRRKPLRKPKRKKTPHVSSEQLSFELESYTTEPEEYPKDFEVELEISPPVRPNRRKNKKLDNDDVVPFQETIPIVEHGTFIHPDYIIAIDHSDVLRHNILGSDMQYFYEHDFPHMYENECMKDFEQPKIKVYDPYDAYENFQGSPERDERPPVPPTRRQRSSRSLSPSDRGSIAGEAPLECVSLDRSPIPPTRRQRSLRSLTPSDQEDEEKRFSLDGVELNHFPVTPPRRRRNYRSASPSDQGSIGHEEQRVPVENIQNYRADHEYIIPTPEPPERPRRTRSCTRSISASQLEDDRTSRGADSLVSDAPVEVTEVACIKDVRDTSGYAVIDKSKARDPPLPPTRVPKTPPRPRRANKHKSKEDKFATVPRSTGETTPVRPLRNYSTLRGPTPTFTEDKENLNVVHLQSGEVVQKMRDRPLPAPPRPPRKSRSALRDISHERNLPTESQEDLHKFTAEETDDLQQLEDQILPYDHEETITHGSLVLQTLTDPDAISHSTLRTDGDSTVHVIEITREPLDEPTADEEFSEIPEDFKKLKNPPEALLSSVEPPYEDSEVPAEFHDLKNPDIPEAVVTSGIPDELSKVRDPQPQVVEPVSLIQDGQEVSILRAQKLQVADLDVDKLHVNELQASKIIVSELEGVSLQVSEINSKGGNLIVSGIDLPPNLIQEMLQKLQMAAEERMASTAVQAVSSELKSEEEGDFVEKKTSIDDPLETELFDTAPPVPPRHDSKTDLLDTAEEKNDISEELLEPPTRPPRRSSQVEKVSEFMNEDEPSLDNQQNIMDLEECLIQELIDEAIATVSDTIVEDGAVNLEVGGERIEEHGEQPVDVEQIAKEEHDRISKSDEEPPPRPPDPVQSELTYIPSQPPPSFYALRSPHFKEFIDEDIPLPPRRKRHHKPPPPPVTASSSEDAVPVSRRHHRSPEPSIPQLTGQLVRLCALEGDRSIRRLITHITNNVVNNVDGKQDLHVVILLLLIFIAGLILLSEPKVTIYQSHWDFFNPPTDL</sequence>
<feature type="compositionally biased region" description="Basic and acidic residues" evidence="1">
    <location>
        <begin position="180"/>
        <end position="192"/>
    </location>
</feature>
<feature type="compositionally biased region" description="Pro residues" evidence="1">
    <location>
        <begin position="1593"/>
        <end position="1604"/>
    </location>
</feature>
<feature type="region of interest" description="Disordered" evidence="1">
    <location>
        <begin position="1229"/>
        <end position="1286"/>
    </location>
</feature>
<feature type="compositionally biased region" description="Basic and acidic residues" evidence="1">
    <location>
        <begin position="2072"/>
        <end position="2103"/>
    </location>
</feature>
<feature type="compositionally biased region" description="Acidic residues" evidence="1">
    <location>
        <begin position="557"/>
        <end position="571"/>
    </location>
</feature>
<feature type="transmembrane region" description="Helical" evidence="2">
    <location>
        <begin position="2221"/>
        <end position="2238"/>
    </location>
</feature>
<feature type="compositionally biased region" description="Basic and acidic residues" evidence="1">
    <location>
        <begin position="1082"/>
        <end position="1103"/>
    </location>
</feature>
<feature type="region of interest" description="Disordered" evidence="1">
    <location>
        <begin position="1152"/>
        <end position="1195"/>
    </location>
</feature>
<keyword evidence="2" id="KW-0812">Transmembrane</keyword>
<feature type="region of interest" description="Disordered" evidence="1">
    <location>
        <begin position="2142"/>
        <end position="2182"/>
    </location>
</feature>
<feature type="compositionally biased region" description="Basic and acidic residues" evidence="1">
    <location>
        <begin position="777"/>
        <end position="790"/>
    </location>
</feature>
<keyword evidence="2" id="KW-1133">Transmembrane helix</keyword>
<feature type="compositionally biased region" description="Basic and acidic residues" evidence="1">
    <location>
        <begin position="487"/>
        <end position="510"/>
    </location>
</feature>
<feature type="region of interest" description="Disordered" evidence="1">
    <location>
        <begin position="1584"/>
        <end position="1651"/>
    </location>
</feature>
<feature type="region of interest" description="Disordered" evidence="1">
    <location>
        <begin position="1394"/>
        <end position="1506"/>
    </location>
</feature>
<feature type="region of interest" description="Disordered" evidence="1">
    <location>
        <begin position="2072"/>
        <end position="2124"/>
    </location>
</feature>
<evidence type="ECO:0000256" key="2">
    <source>
        <dbReference type="SAM" id="Phobius"/>
    </source>
</evidence>
<name>A0A1Y1LPX1_PHOPY</name>
<feature type="compositionally biased region" description="Basic residues" evidence="1">
    <location>
        <begin position="1258"/>
        <end position="1270"/>
    </location>
</feature>
<feature type="compositionally biased region" description="Polar residues" evidence="1">
    <location>
        <begin position="1014"/>
        <end position="1026"/>
    </location>
</feature>
<feature type="compositionally biased region" description="Basic residues" evidence="1">
    <location>
        <begin position="457"/>
        <end position="471"/>
    </location>
</feature>
<evidence type="ECO:0000256" key="1">
    <source>
        <dbReference type="SAM" id="MobiDB-lite"/>
    </source>
</evidence>
<feature type="compositionally biased region" description="Basic and acidic residues" evidence="1">
    <location>
        <begin position="85"/>
        <end position="104"/>
    </location>
</feature>
<feature type="compositionally biased region" description="Basic and acidic residues" evidence="1">
    <location>
        <begin position="391"/>
        <end position="411"/>
    </location>
</feature>
<reference evidence="3" key="1">
    <citation type="journal article" date="2016" name="Sci. Rep.">
        <title>Molecular characterization of firefly nuptial gifts: a multi-omics approach sheds light on postcopulatory sexual selection.</title>
        <authorList>
            <person name="Al-Wathiqui N."/>
            <person name="Fallon T.R."/>
            <person name="South A."/>
            <person name="Weng J.K."/>
            <person name="Lewis S.M."/>
        </authorList>
    </citation>
    <scope>NUCLEOTIDE SEQUENCE</scope>
</reference>